<keyword evidence="2" id="KW-1185">Reference proteome</keyword>
<proteinExistence type="predicted"/>
<dbReference type="AlphaFoldDB" id="A0A0M3K974"/>
<accession>A0A0M3K974</accession>
<sequence>MVYVIDTQRGQQVSQYRPCGACITRGGGTMIQHNIRSDTMSTKTMRGGTGFGTRGSSGSVLIEYLVIKSCGGRGGTLNI</sequence>
<evidence type="ECO:0000313" key="3">
    <source>
        <dbReference type="WBParaSite" id="ASIM_0001751601-mRNA-1"/>
    </source>
</evidence>
<gene>
    <name evidence="1" type="ORF">ASIM_LOCUS16922</name>
</gene>
<dbReference type="EMBL" id="UYRR01033558">
    <property type="protein sequence ID" value="VDK59046.1"/>
    <property type="molecule type" value="Genomic_DNA"/>
</dbReference>
<evidence type="ECO:0000313" key="1">
    <source>
        <dbReference type="EMBL" id="VDK59046.1"/>
    </source>
</evidence>
<evidence type="ECO:0000313" key="2">
    <source>
        <dbReference type="Proteomes" id="UP000267096"/>
    </source>
</evidence>
<protein>
    <submittedName>
        <fullName evidence="1 3">Uncharacterized protein</fullName>
    </submittedName>
</protein>
<name>A0A0M3K974_ANISI</name>
<dbReference type="Proteomes" id="UP000267096">
    <property type="component" value="Unassembled WGS sequence"/>
</dbReference>
<dbReference type="WBParaSite" id="ASIM_0001751601-mRNA-1">
    <property type="protein sequence ID" value="ASIM_0001751601-mRNA-1"/>
    <property type="gene ID" value="ASIM_0001751601"/>
</dbReference>
<organism evidence="3">
    <name type="scientific">Anisakis simplex</name>
    <name type="common">Herring worm</name>
    <dbReference type="NCBI Taxonomy" id="6269"/>
    <lineage>
        <taxon>Eukaryota</taxon>
        <taxon>Metazoa</taxon>
        <taxon>Ecdysozoa</taxon>
        <taxon>Nematoda</taxon>
        <taxon>Chromadorea</taxon>
        <taxon>Rhabditida</taxon>
        <taxon>Spirurina</taxon>
        <taxon>Ascaridomorpha</taxon>
        <taxon>Ascaridoidea</taxon>
        <taxon>Anisakidae</taxon>
        <taxon>Anisakis</taxon>
        <taxon>Anisakis simplex complex</taxon>
    </lineage>
</organism>
<reference evidence="3" key="1">
    <citation type="submission" date="2017-02" db="UniProtKB">
        <authorList>
            <consortium name="WormBaseParasite"/>
        </authorList>
    </citation>
    <scope>IDENTIFICATION</scope>
</reference>
<reference evidence="1 2" key="2">
    <citation type="submission" date="2018-11" db="EMBL/GenBank/DDBJ databases">
        <authorList>
            <consortium name="Pathogen Informatics"/>
        </authorList>
    </citation>
    <scope>NUCLEOTIDE SEQUENCE [LARGE SCALE GENOMIC DNA]</scope>
</reference>